<evidence type="ECO:0000256" key="4">
    <source>
        <dbReference type="ARBA" id="ARBA00022547"/>
    </source>
</evidence>
<comment type="function">
    <text evidence="10">F(1)F(0) ATP synthase produces ATP from ADP in the presence of a proton or sodium gradient. F-type ATPases consist of two structural domains, F(1) containing the extramembraneous catalytic core and F(0) containing the membrane proton channel, linked together by a central stalk and a peripheral stalk. During catalysis, ATP synthesis in the catalytic domain of F(1) is coupled via a rotary mechanism of the central stalk subunits to proton translocation.</text>
</comment>
<keyword evidence="12" id="KW-0175">Coiled coil</keyword>
<accession>A0AAP0FYJ8</accession>
<feature type="transmembrane region" description="Helical" evidence="13">
    <location>
        <begin position="55"/>
        <end position="76"/>
    </location>
</feature>
<dbReference type="InterPro" id="IPR034679">
    <property type="entry name" value="ATP_synth_b"/>
</dbReference>
<dbReference type="HAMAP" id="MF_01398">
    <property type="entry name" value="ATP_synth_b_bprime"/>
    <property type="match status" value="1"/>
</dbReference>
<dbReference type="PANTHER" id="PTHR33445:SF2">
    <property type="entry name" value="ATP SYNTHASE SUBUNIT B', CHLOROPLASTIC"/>
    <property type="match status" value="1"/>
</dbReference>
<dbReference type="EMBL" id="JBBWWQ010000016">
    <property type="protein sequence ID" value="KAK8925934.1"/>
    <property type="molecule type" value="Genomic_DNA"/>
</dbReference>
<evidence type="ECO:0000256" key="7">
    <source>
        <dbReference type="ARBA" id="ARBA00022989"/>
    </source>
</evidence>
<dbReference type="GO" id="GO:0015986">
    <property type="term" value="P:proton motive force-driven ATP synthesis"/>
    <property type="evidence" value="ECO:0007669"/>
    <property type="project" value="InterPro"/>
</dbReference>
<reference evidence="14 15" key="1">
    <citation type="journal article" date="2022" name="Nat. Plants">
        <title>Genomes of leafy and leafless Platanthera orchids illuminate the evolution of mycoheterotrophy.</title>
        <authorList>
            <person name="Li M.H."/>
            <person name="Liu K.W."/>
            <person name="Li Z."/>
            <person name="Lu H.C."/>
            <person name="Ye Q.L."/>
            <person name="Zhang D."/>
            <person name="Wang J.Y."/>
            <person name="Li Y.F."/>
            <person name="Zhong Z.M."/>
            <person name="Liu X."/>
            <person name="Yu X."/>
            <person name="Liu D.K."/>
            <person name="Tu X.D."/>
            <person name="Liu B."/>
            <person name="Hao Y."/>
            <person name="Liao X.Y."/>
            <person name="Jiang Y.T."/>
            <person name="Sun W.H."/>
            <person name="Chen J."/>
            <person name="Chen Y.Q."/>
            <person name="Ai Y."/>
            <person name="Zhai J.W."/>
            <person name="Wu S.S."/>
            <person name="Zhou Z."/>
            <person name="Hsiao Y.Y."/>
            <person name="Wu W.L."/>
            <person name="Chen Y.Y."/>
            <person name="Lin Y.F."/>
            <person name="Hsu J.L."/>
            <person name="Li C.Y."/>
            <person name="Wang Z.W."/>
            <person name="Zhao X."/>
            <person name="Zhong W.Y."/>
            <person name="Ma X.K."/>
            <person name="Ma L."/>
            <person name="Huang J."/>
            <person name="Chen G.Z."/>
            <person name="Huang M.Z."/>
            <person name="Huang L."/>
            <person name="Peng D.H."/>
            <person name="Luo Y.B."/>
            <person name="Zou S.Q."/>
            <person name="Chen S.P."/>
            <person name="Lan S."/>
            <person name="Tsai W.C."/>
            <person name="Van de Peer Y."/>
            <person name="Liu Z.J."/>
        </authorList>
    </citation>
    <scope>NUCLEOTIDE SEQUENCE [LARGE SCALE GENOMIC DNA]</scope>
    <source>
        <tissue evidence="14">Leaf</tissue>
    </source>
</reference>
<evidence type="ECO:0000256" key="2">
    <source>
        <dbReference type="ARBA" id="ARBA00005513"/>
    </source>
</evidence>
<feature type="transmembrane region" description="Helical" evidence="13">
    <location>
        <begin position="88"/>
        <end position="109"/>
    </location>
</feature>
<sequence>MATALMASCSVSAGGFLRRSSHSTPKAIHAQIGGGGEKPPCPIVLRRITALLNPAAAAAAAASLAMAAIPMPAVAAEIEKAALFDFNLTLPAIALEFLLLMVALDKLYFTPLGKFMDERDASIRAQLGDVKDVSGEVKQLEEQAAAVLKAARAEVSAALNQMKRETTAELEASFAEQKKKVEEELVKALAALENQKEETLKSLDSQIDLLSSEIVSKVLPSAN</sequence>
<dbReference type="InterPro" id="IPR050059">
    <property type="entry name" value="ATP_synthase_B_chain"/>
</dbReference>
<organism evidence="14 15">
    <name type="scientific">Platanthera zijinensis</name>
    <dbReference type="NCBI Taxonomy" id="2320716"/>
    <lineage>
        <taxon>Eukaryota</taxon>
        <taxon>Viridiplantae</taxon>
        <taxon>Streptophyta</taxon>
        <taxon>Embryophyta</taxon>
        <taxon>Tracheophyta</taxon>
        <taxon>Spermatophyta</taxon>
        <taxon>Magnoliopsida</taxon>
        <taxon>Liliopsida</taxon>
        <taxon>Asparagales</taxon>
        <taxon>Orchidaceae</taxon>
        <taxon>Orchidoideae</taxon>
        <taxon>Orchideae</taxon>
        <taxon>Orchidinae</taxon>
        <taxon>Platanthera</taxon>
    </lineage>
</organism>
<evidence type="ECO:0000256" key="6">
    <source>
        <dbReference type="ARBA" id="ARBA00022781"/>
    </source>
</evidence>
<dbReference type="InterPro" id="IPR002146">
    <property type="entry name" value="ATP_synth_b/b'su_bac/chlpt"/>
</dbReference>
<comment type="similarity">
    <text evidence="2 11">Belongs to the ATPase B chain family.</text>
</comment>
<comment type="subcellular location">
    <subcellularLocation>
        <location evidence="1">Membrane</location>
        <topology evidence="1">Single-pass membrane protein</topology>
    </subcellularLocation>
</comment>
<dbReference type="GO" id="GO:0046961">
    <property type="term" value="F:proton-transporting ATPase activity, rotational mechanism"/>
    <property type="evidence" value="ECO:0007669"/>
    <property type="project" value="TreeGrafter"/>
</dbReference>
<evidence type="ECO:0000256" key="8">
    <source>
        <dbReference type="ARBA" id="ARBA00023065"/>
    </source>
</evidence>
<keyword evidence="7 13" id="KW-1133">Transmembrane helix</keyword>
<evidence type="ECO:0000256" key="13">
    <source>
        <dbReference type="SAM" id="Phobius"/>
    </source>
</evidence>
<evidence type="ECO:0000256" key="11">
    <source>
        <dbReference type="RuleBase" id="RU003848"/>
    </source>
</evidence>
<dbReference type="CDD" id="cd06503">
    <property type="entry name" value="ATP-synt_Fo_b"/>
    <property type="match status" value="1"/>
</dbReference>
<dbReference type="Pfam" id="PF00430">
    <property type="entry name" value="ATP-synt_B"/>
    <property type="match status" value="1"/>
</dbReference>
<name>A0AAP0FYJ8_9ASPA</name>
<dbReference type="HAMAP" id="MF_01399">
    <property type="entry name" value="ATP_synth_bprime"/>
    <property type="match status" value="1"/>
</dbReference>
<comment type="caution">
    <text evidence="14">The sequence shown here is derived from an EMBL/GenBank/DDBJ whole genome shotgun (WGS) entry which is preliminary data.</text>
</comment>
<keyword evidence="5 11" id="KW-0812">Transmembrane</keyword>
<dbReference type="Proteomes" id="UP001418222">
    <property type="component" value="Unassembled WGS sequence"/>
</dbReference>
<evidence type="ECO:0000256" key="3">
    <source>
        <dbReference type="ARBA" id="ARBA00022448"/>
    </source>
</evidence>
<keyword evidence="15" id="KW-1185">Reference proteome</keyword>
<evidence type="ECO:0000313" key="14">
    <source>
        <dbReference type="EMBL" id="KAK8925934.1"/>
    </source>
</evidence>
<evidence type="ECO:0000256" key="1">
    <source>
        <dbReference type="ARBA" id="ARBA00004167"/>
    </source>
</evidence>
<evidence type="ECO:0000256" key="9">
    <source>
        <dbReference type="ARBA" id="ARBA00023136"/>
    </source>
</evidence>
<keyword evidence="9 13" id="KW-0472">Membrane</keyword>
<feature type="coiled-coil region" evidence="12">
    <location>
        <begin position="123"/>
        <end position="213"/>
    </location>
</feature>
<gene>
    <name evidence="14" type="ORF">KSP39_PZI018266</name>
</gene>
<keyword evidence="8 11" id="KW-0406">Ion transport</keyword>
<evidence type="ECO:0008006" key="16">
    <source>
        <dbReference type="Google" id="ProtNLM"/>
    </source>
</evidence>
<evidence type="ECO:0000256" key="5">
    <source>
        <dbReference type="ARBA" id="ARBA00022692"/>
    </source>
</evidence>
<keyword evidence="6 11" id="KW-0375">Hydrogen ion transport</keyword>
<evidence type="ECO:0000256" key="12">
    <source>
        <dbReference type="SAM" id="Coils"/>
    </source>
</evidence>
<protein>
    <recommendedName>
        <fullName evidence="16">ATP synthase subunit b', chloroplastic</fullName>
    </recommendedName>
</protein>
<keyword evidence="3 11" id="KW-0813">Transport</keyword>
<evidence type="ECO:0000313" key="15">
    <source>
        <dbReference type="Proteomes" id="UP001418222"/>
    </source>
</evidence>
<evidence type="ECO:0000256" key="10">
    <source>
        <dbReference type="ARBA" id="ARBA00025198"/>
    </source>
</evidence>
<dbReference type="AlphaFoldDB" id="A0AAP0FYJ8"/>
<dbReference type="GO" id="GO:0045259">
    <property type="term" value="C:proton-transporting ATP synthase complex"/>
    <property type="evidence" value="ECO:0007669"/>
    <property type="project" value="UniProtKB-KW"/>
</dbReference>
<dbReference type="PANTHER" id="PTHR33445">
    <property type="entry name" value="ATP SYNTHASE SUBUNIT B', CHLOROPLASTIC"/>
    <property type="match status" value="1"/>
</dbReference>
<proteinExistence type="inferred from homology"/>
<keyword evidence="4 11" id="KW-0138">CF(0)</keyword>